<accession>A0A3N9UVI3</accession>
<dbReference type="InterPro" id="IPR002508">
    <property type="entry name" value="MurNAc-LAA_cat"/>
</dbReference>
<name>A0A3N9UVI3_9BACI</name>
<dbReference type="InterPro" id="IPR050695">
    <property type="entry name" value="N-acetylmuramoyl_amidase_3"/>
</dbReference>
<dbReference type="PANTHER" id="PTHR30404">
    <property type="entry name" value="N-ACETYLMURAMOYL-L-ALANINE AMIDASE"/>
    <property type="match status" value="1"/>
</dbReference>
<evidence type="ECO:0000313" key="4">
    <source>
        <dbReference type="Proteomes" id="UP000274033"/>
    </source>
</evidence>
<organism evidence="3 4">
    <name type="scientific">Lysinibacillus composti</name>
    <dbReference type="NCBI Taxonomy" id="720633"/>
    <lineage>
        <taxon>Bacteria</taxon>
        <taxon>Bacillati</taxon>
        <taxon>Bacillota</taxon>
        <taxon>Bacilli</taxon>
        <taxon>Bacillales</taxon>
        <taxon>Bacillaceae</taxon>
        <taxon>Lysinibacillus</taxon>
    </lineage>
</organism>
<comment type="caution">
    <text evidence="3">The sequence shown here is derived from an EMBL/GenBank/DDBJ whole genome shotgun (WGS) entry which is preliminary data.</text>
</comment>
<protein>
    <submittedName>
        <fullName evidence="3">N-acetylmuramoyl-L-alanine amidase</fullName>
    </submittedName>
</protein>
<gene>
    <name evidence="3" type="ORF">EBB45_04630</name>
</gene>
<evidence type="ECO:0000313" key="3">
    <source>
        <dbReference type="EMBL" id="RQW75906.1"/>
    </source>
</evidence>
<dbReference type="CDD" id="cd02696">
    <property type="entry name" value="MurNAc-LAA"/>
    <property type="match status" value="1"/>
</dbReference>
<keyword evidence="4" id="KW-1185">Reference proteome</keyword>
<dbReference type="Proteomes" id="UP000274033">
    <property type="component" value="Unassembled WGS sequence"/>
</dbReference>
<dbReference type="AlphaFoldDB" id="A0A3N9UVI3"/>
<dbReference type="EMBL" id="RRCT01000002">
    <property type="protein sequence ID" value="RQW75906.1"/>
    <property type="molecule type" value="Genomic_DNA"/>
</dbReference>
<feature type="region of interest" description="Disordered" evidence="1">
    <location>
        <begin position="1"/>
        <end position="20"/>
    </location>
</feature>
<dbReference type="SUPFAM" id="SSF53187">
    <property type="entry name" value="Zn-dependent exopeptidases"/>
    <property type="match status" value="1"/>
</dbReference>
<feature type="compositionally biased region" description="Basic and acidic residues" evidence="1">
    <location>
        <begin position="1"/>
        <end position="15"/>
    </location>
</feature>
<evidence type="ECO:0000259" key="2">
    <source>
        <dbReference type="SMART" id="SM00646"/>
    </source>
</evidence>
<dbReference type="Pfam" id="PF01520">
    <property type="entry name" value="Amidase_3"/>
    <property type="match status" value="1"/>
</dbReference>
<dbReference type="PANTHER" id="PTHR30404:SF8">
    <property type="entry name" value="AUTOLYSIN PH-RELATED"/>
    <property type="match status" value="1"/>
</dbReference>
<evidence type="ECO:0000256" key="1">
    <source>
        <dbReference type="SAM" id="MobiDB-lite"/>
    </source>
</evidence>
<dbReference type="SMART" id="SM00646">
    <property type="entry name" value="Ami_3"/>
    <property type="match status" value="1"/>
</dbReference>
<dbReference type="Gene3D" id="3.40.630.40">
    <property type="entry name" value="Zn-dependent exopeptidases"/>
    <property type="match status" value="1"/>
</dbReference>
<dbReference type="GO" id="GO:0008745">
    <property type="term" value="F:N-acetylmuramoyl-L-alanine amidase activity"/>
    <property type="evidence" value="ECO:0007669"/>
    <property type="project" value="InterPro"/>
</dbReference>
<reference evidence="3 4" key="1">
    <citation type="journal article" date="2013" name="J. Microbiol.">
        <title>Lysinibacillus chungkukjangi sp. nov., isolated from Chungkukjang, Korean fermented soybean food.</title>
        <authorList>
            <person name="Kim S.J."/>
            <person name="Jang Y.H."/>
            <person name="Hamada M."/>
            <person name="Ahn J.H."/>
            <person name="Weon H.Y."/>
            <person name="Suzuki K."/>
            <person name="Whang K.S."/>
            <person name="Kwon S.W."/>
        </authorList>
    </citation>
    <scope>NUCLEOTIDE SEQUENCE [LARGE SCALE GENOMIC DNA]</scope>
    <source>
        <strain evidence="3 4">MCCC 1A12701</strain>
    </source>
</reference>
<dbReference type="OrthoDB" id="9763643at2"/>
<feature type="domain" description="MurNAc-LAA" evidence="2">
    <location>
        <begin position="64"/>
        <end position="174"/>
    </location>
</feature>
<proteinExistence type="predicted"/>
<sequence>MKTTEIELHPGHWENENSGATGIIKEVEEARKVTKRVYEILKASKVPTTYFEDNTSTNQSQNLNTLVKEHNKDQNGLVVSIHFNASGGTSDKGIGTEVLYYDQKELAENVAKAISNVSGLKNRGAKQHKNLAVLTQTYEPAILIEVCFVNDSTDVALYRRDFEKICYAIAKELAVYLGVNIEEGEKELQFTSPTLRKMYEERLASPGTAKLLDDAAVEVLGYKSKLINGRLSDGDLNAMAIELAVHFAKKC</sequence>
<dbReference type="RefSeq" id="WP_124763116.1">
    <property type="nucleotide sequence ID" value="NZ_JAFBDY010000002.1"/>
</dbReference>
<dbReference type="GO" id="GO:0009253">
    <property type="term" value="P:peptidoglycan catabolic process"/>
    <property type="evidence" value="ECO:0007669"/>
    <property type="project" value="InterPro"/>
</dbReference>
<dbReference type="GO" id="GO:0030288">
    <property type="term" value="C:outer membrane-bounded periplasmic space"/>
    <property type="evidence" value="ECO:0007669"/>
    <property type="project" value="TreeGrafter"/>
</dbReference>